<evidence type="ECO:0000259" key="3">
    <source>
        <dbReference type="Pfam" id="PF13828"/>
    </source>
</evidence>
<keyword evidence="2" id="KW-0812">Transmembrane</keyword>
<comment type="caution">
    <text evidence="4">The sequence shown here is derived from an EMBL/GenBank/DDBJ whole genome shotgun (WGS) entry which is preliminary data.</text>
</comment>
<evidence type="ECO:0000313" key="4">
    <source>
        <dbReference type="EMBL" id="RFA29080.1"/>
    </source>
</evidence>
<dbReference type="Pfam" id="PF13828">
    <property type="entry name" value="DUF4190"/>
    <property type="match status" value="1"/>
</dbReference>
<evidence type="ECO:0000256" key="1">
    <source>
        <dbReference type="SAM" id="MobiDB-lite"/>
    </source>
</evidence>
<evidence type="ECO:0000313" key="5">
    <source>
        <dbReference type="Proteomes" id="UP000257080"/>
    </source>
</evidence>
<organism evidence="4 5">
    <name type="scientific">Subtercola boreus</name>
    <dbReference type="NCBI Taxonomy" id="120213"/>
    <lineage>
        <taxon>Bacteria</taxon>
        <taxon>Bacillati</taxon>
        <taxon>Actinomycetota</taxon>
        <taxon>Actinomycetes</taxon>
        <taxon>Micrococcales</taxon>
        <taxon>Microbacteriaceae</taxon>
        <taxon>Subtercola</taxon>
    </lineage>
</organism>
<reference evidence="4 5" key="1">
    <citation type="submission" date="2017-04" db="EMBL/GenBank/DDBJ databases">
        <title>Comparative genome analysis of Subtercola boreus.</title>
        <authorList>
            <person name="Cho Y.-J."/>
            <person name="Cho A."/>
            <person name="Kim O.-S."/>
            <person name="Lee J.-I."/>
        </authorList>
    </citation>
    <scope>NUCLEOTIDE SEQUENCE [LARGE SCALE GENOMIC DNA]</scope>
    <source>
        <strain evidence="4 5">P28004</strain>
    </source>
</reference>
<proteinExistence type="predicted"/>
<name>A0A3E0WEU0_9MICO</name>
<feature type="region of interest" description="Disordered" evidence="1">
    <location>
        <begin position="1"/>
        <end position="48"/>
    </location>
</feature>
<feature type="transmembrane region" description="Helical" evidence="2">
    <location>
        <begin position="59"/>
        <end position="83"/>
    </location>
</feature>
<dbReference type="InterPro" id="IPR025241">
    <property type="entry name" value="DUF4190"/>
</dbReference>
<protein>
    <recommendedName>
        <fullName evidence="3">DUF4190 domain-containing protein</fullName>
    </recommendedName>
</protein>
<dbReference type="OrthoDB" id="4374883at2"/>
<keyword evidence="2" id="KW-0472">Membrane</keyword>
<dbReference type="EMBL" id="NBXE01000007">
    <property type="protein sequence ID" value="RFA29080.1"/>
    <property type="molecule type" value="Genomic_DNA"/>
</dbReference>
<sequence length="311" mass="32504">MTDNNVPPLEPPPYSGGGQNPPYTPPPVPPAYGQGAPPYSGGGQNPPYTVQKPGETWNILAIVSIVSAFFVSLVAIITGHIALSQIKRSGEKGRGLALAGTIIGYAGVFFSLVVGIILLVVFVSGANRAIENFPTVAPTNGGSNVSGDLDWDAGQSLSPSDRPEFIDVFATDPAWVVSSADDGNGNWSYDSADKLCTLTFQQGVLPTSVVVTPGDDRATTSSYLQDIDSATGADIEEYALDDFLSYGSAGAASVDVLTLSGTDTSNNNWITAARAFSQTGTGLYLDLTCNQSATLDDYYYSVIDKAVVRVP</sequence>
<accession>A0A3E0WEU0</accession>
<dbReference type="AlphaFoldDB" id="A0A3E0WEU0"/>
<evidence type="ECO:0000256" key="2">
    <source>
        <dbReference type="SAM" id="Phobius"/>
    </source>
</evidence>
<keyword evidence="2" id="KW-1133">Transmembrane helix</keyword>
<dbReference type="Proteomes" id="UP000257080">
    <property type="component" value="Unassembled WGS sequence"/>
</dbReference>
<feature type="domain" description="DUF4190" evidence="3">
    <location>
        <begin position="59"/>
        <end position="113"/>
    </location>
</feature>
<dbReference type="RefSeq" id="WP_116417400.1">
    <property type="nucleotide sequence ID" value="NZ_NBXC01000007.1"/>
</dbReference>
<feature type="transmembrane region" description="Helical" evidence="2">
    <location>
        <begin position="95"/>
        <end position="123"/>
    </location>
</feature>
<gene>
    <name evidence="4" type="ORF">B7R25_02425</name>
</gene>